<dbReference type="InterPro" id="IPR050767">
    <property type="entry name" value="Sel1_AlgK"/>
</dbReference>
<dbReference type="Proteomes" id="UP001460202">
    <property type="component" value="Unassembled WGS sequence"/>
</dbReference>
<comment type="caution">
    <text evidence="1">The sequence shown here is derived from an EMBL/GenBank/DDBJ whole genome shotgun (WGS) entry which is preliminary data.</text>
</comment>
<dbReference type="SMART" id="SM00671">
    <property type="entry name" value="SEL1"/>
    <property type="match status" value="3"/>
</dbReference>
<evidence type="ECO:0000313" key="2">
    <source>
        <dbReference type="Proteomes" id="UP001460202"/>
    </source>
</evidence>
<sequence length="280" mass="33178">MKNYLLILMGILFVCCQSQPERPFSEAEKLADKQYYQFFHWMLFGDGDKDTAVESLFKSAEAGYAESQSQLGGCYAYRPDLIKRKGADIDSAVIWWLKAAEQEDYVAQKELAIFHVRMKEWKQAKYWLKRAEKNDFEDETLYHEIRGYERRNVQPIPKESRIAVKQYYQFLSYVQSGYKLNFDIKNLIESAESGYVHSQTELACCYAYRPDLLGCEKPHIDSAVIWWHKAAEQDDWVAQEKLAQHYVDLQDWKQAKFWLKRAKKNGYKDKELQKKIRKNL</sequence>
<reference evidence="1 2" key="1">
    <citation type="submission" date="2024-03" db="EMBL/GenBank/DDBJ databases">
        <title>Human intestinal bacterial collection.</title>
        <authorList>
            <person name="Pauvert C."/>
            <person name="Hitch T.C.A."/>
            <person name="Clavel T."/>
        </authorList>
    </citation>
    <scope>NUCLEOTIDE SEQUENCE [LARGE SCALE GENOMIC DNA]</scope>
    <source>
        <strain evidence="1 2">CLA-KB-H122</strain>
    </source>
</reference>
<dbReference type="SUPFAM" id="SSF81901">
    <property type="entry name" value="HCP-like"/>
    <property type="match status" value="2"/>
</dbReference>
<dbReference type="EMBL" id="JBBMFL010000007">
    <property type="protein sequence ID" value="MEQ2544869.1"/>
    <property type="molecule type" value="Genomic_DNA"/>
</dbReference>
<dbReference type="PANTHER" id="PTHR11102:SF160">
    <property type="entry name" value="ERAD-ASSOCIATED E3 UBIQUITIN-PROTEIN LIGASE COMPONENT HRD3"/>
    <property type="match status" value="1"/>
</dbReference>
<keyword evidence="2" id="KW-1185">Reference proteome</keyword>
<dbReference type="RefSeq" id="WP_256128653.1">
    <property type="nucleotide sequence ID" value="NZ_JBBMFL010000007.1"/>
</dbReference>
<gene>
    <name evidence="1" type="ORF">WMO46_07920</name>
</gene>
<dbReference type="Gene3D" id="1.25.40.10">
    <property type="entry name" value="Tetratricopeptide repeat domain"/>
    <property type="match status" value="2"/>
</dbReference>
<protein>
    <recommendedName>
        <fullName evidence="3">Sel1 repeat family protein</fullName>
    </recommendedName>
</protein>
<dbReference type="InterPro" id="IPR006597">
    <property type="entry name" value="Sel1-like"/>
</dbReference>
<organism evidence="1 2">
    <name type="scientific">Alistipes intestinihominis</name>
    <dbReference type="NCBI Taxonomy" id="3133172"/>
    <lineage>
        <taxon>Bacteria</taxon>
        <taxon>Pseudomonadati</taxon>
        <taxon>Bacteroidota</taxon>
        <taxon>Bacteroidia</taxon>
        <taxon>Bacteroidales</taxon>
        <taxon>Rikenellaceae</taxon>
        <taxon>Alistipes</taxon>
    </lineage>
</organism>
<evidence type="ECO:0008006" key="3">
    <source>
        <dbReference type="Google" id="ProtNLM"/>
    </source>
</evidence>
<dbReference type="PANTHER" id="PTHR11102">
    <property type="entry name" value="SEL-1-LIKE PROTEIN"/>
    <property type="match status" value="1"/>
</dbReference>
<dbReference type="Pfam" id="PF08238">
    <property type="entry name" value="Sel1"/>
    <property type="match status" value="4"/>
</dbReference>
<accession>A0ABV1GXD8</accession>
<proteinExistence type="predicted"/>
<name>A0ABV1GXD8_9BACT</name>
<dbReference type="InterPro" id="IPR011990">
    <property type="entry name" value="TPR-like_helical_dom_sf"/>
</dbReference>
<evidence type="ECO:0000313" key="1">
    <source>
        <dbReference type="EMBL" id="MEQ2544869.1"/>
    </source>
</evidence>